<feature type="transmembrane region" description="Helical" evidence="6">
    <location>
        <begin position="141"/>
        <end position="161"/>
    </location>
</feature>
<dbReference type="PANTHER" id="PTHR11101:SF80">
    <property type="entry name" value="PHOSPHATE TRANSPORTER"/>
    <property type="match status" value="1"/>
</dbReference>
<evidence type="ECO:0000256" key="2">
    <source>
        <dbReference type="ARBA" id="ARBA00022448"/>
    </source>
</evidence>
<gene>
    <name evidence="7" type="ORF">HGG74_11045</name>
</gene>
<keyword evidence="5 6" id="KW-0472">Membrane</keyword>
<evidence type="ECO:0000256" key="1">
    <source>
        <dbReference type="ARBA" id="ARBA00004141"/>
    </source>
</evidence>
<protein>
    <submittedName>
        <fullName evidence="7">Inorganic phosphate transporter</fullName>
    </submittedName>
</protein>
<sequence>MELFLLAVVVLAAGCFAFINGFHDVSNSVATPIRNRALTPGIAVVLAALFNFTGVLLSSGVAVLFSKSLLGLPEGTAGLGILLAGLASACGWGVWTWWRRMPSSSTHALLGGLLGAGAASAFLGTGGVLSGDGLVWRQLALPLLLSPVLAFVLSYLAAYAATWAVRFRTPSEVHHGTRMTEAVLAGAFSLGHGMQDGQRTMSMLLLALTAAGFLADDAGMPLWIPLFAAVLLAAGSLCGGWRISHTLGSRLVRIDPLRGATAQGISSAMLFLGAVTLHMPLSSTHTMAAAILGAGANQRFGTVRWRVVIRMLRIWVATAFVTALFGAVFYLALDPLL</sequence>
<evidence type="ECO:0000313" key="8">
    <source>
        <dbReference type="Proteomes" id="UP000544090"/>
    </source>
</evidence>
<dbReference type="EMBL" id="JAAZSQ010000009">
    <property type="protein sequence ID" value="NKX55067.1"/>
    <property type="molecule type" value="Genomic_DNA"/>
</dbReference>
<dbReference type="InterPro" id="IPR001204">
    <property type="entry name" value="Phos_transporter"/>
</dbReference>
<keyword evidence="2" id="KW-0813">Transport</keyword>
<dbReference type="RefSeq" id="WP_168486398.1">
    <property type="nucleotide sequence ID" value="NZ_JAAZSQ010000009.1"/>
</dbReference>
<evidence type="ECO:0000256" key="6">
    <source>
        <dbReference type="SAM" id="Phobius"/>
    </source>
</evidence>
<proteinExistence type="predicted"/>
<comment type="subcellular location">
    <subcellularLocation>
        <location evidence="1">Membrane</location>
        <topology evidence="1">Multi-pass membrane protein</topology>
    </subcellularLocation>
</comment>
<feature type="transmembrane region" description="Helical" evidence="6">
    <location>
        <begin position="314"/>
        <end position="333"/>
    </location>
</feature>
<name>A0A7X6HG47_9MICC</name>
<feature type="transmembrane region" description="Helical" evidence="6">
    <location>
        <begin position="110"/>
        <end position="129"/>
    </location>
</feature>
<reference evidence="7 8" key="1">
    <citation type="submission" date="2020-04" db="EMBL/GenBank/DDBJ databases">
        <title>Arthrobacter sp. nov.</title>
        <authorList>
            <person name="Liu S."/>
        </authorList>
    </citation>
    <scope>NUCLEOTIDE SEQUENCE [LARGE SCALE GENOMIC DNA]</scope>
    <source>
        <strain evidence="7 8">E918</strain>
    </source>
</reference>
<accession>A0A7X6HG47</accession>
<feature type="transmembrane region" description="Helical" evidence="6">
    <location>
        <begin position="222"/>
        <end position="244"/>
    </location>
</feature>
<feature type="transmembrane region" description="Helical" evidence="6">
    <location>
        <begin position="77"/>
        <end position="98"/>
    </location>
</feature>
<organism evidence="7 8">
    <name type="scientific">Arthrobacter mobilis</name>
    <dbReference type="NCBI Taxonomy" id="2724944"/>
    <lineage>
        <taxon>Bacteria</taxon>
        <taxon>Bacillati</taxon>
        <taxon>Actinomycetota</taxon>
        <taxon>Actinomycetes</taxon>
        <taxon>Micrococcales</taxon>
        <taxon>Micrococcaceae</taxon>
        <taxon>Arthrobacter</taxon>
    </lineage>
</organism>
<dbReference type="Proteomes" id="UP000544090">
    <property type="component" value="Unassembled WGS sequence"/>
</dbReference>
<evidence type="ECO:0000256" key="3">
    <source>
        <dbReference type="ARBA" id="ARBA00022692"/>
    </source>
</evidence>
<dbReference type="Pfam" id="PF01384">
    <property type="entry name" value="PHO4"/>
    <property type="match status" value="2"/>
</dbReference>
<comment type="caution">
    <text evidence="7">The sequence shown here is derived from an EMBL/GenBank/DDBJ whole genome shotgun (WGS) entry which is preliminary data.</text>
</comment>
<feature type="transmembrane region" description="Helical" evidence="6">
    <location>
        <begin position="264"/>
        <end position="293"/>
    </location>
</feature>
<feature type="transmembrane region" description="Helical" evidence="6">
    <location>
        <begin position="41"/>
        <end position="65"/>
    </location>
</feature>
<dbReference type="AlphaFoldDB" id="A0A7X6HG47"/>
<evidence type="ECO:0000256" key="5">
    <source>
        <dbReference type="ARBA" id="ARBA00023136"/>
    </source>
</evidence>
<dbReference type="GO" id="GO:0005315">
    <property type="term" value="F:phosphate transmembrane transporter activity"/>
    <property type="evidence" value="ECO:0007669"/>
    <property type="project" value="InterPro"/>
</dbReference>
<dbReference type="GO" id="GO:0035435">
    <property type="term" value="P:phosphate ion transmembrane transport"/>
    <property type="evidence" value="ECO:0007669"/>
    <property type="project" value="TreeGrafter"/>
</dbReference>
<dbReference type="GO" id="GO:0016020">
    <property type="term" value="C:membrane"/>
    <property type="evidence" value="ECO:0007669"/>
    <property type="project" value="UniProtKB-SubCell"/>
</dbReference>
<keyword evidence="4 6" id="KW-1133">Transmembrane helix</keyword>
<keyword evidence="8" id="KW-1185">Reference proteome</keyword>
<evidence type="ECO:0000256" key="4">
    <source>
        <dbReference type="ARBA" id="ARBA00022989"/>
    </source>
</evidence>
<keyword evidence="3 6" id="KW-0812">Transmembrane</keyword>
<dbReference type="PANTHER" id="PTHR11101">
    <property type="entry name" value="PHOSPHATE TRANSPORTER"/>
    <property type="match status" value="1"/>
</dbReference>
<evidence type="ECO:0000313" key="7">
    <source>
        <dbReference type="EMBL" id="NKX55067.1"/>
    </source>
</evidence>